<dbReference type="AlphaFoldDB" id="A0A4R8UCD6"/>
<evidence type="ECO:0000313" key="4">
    <source>
        <dbReference type="EMBL" id="TFB49458.1"/>
    </source>
</evidence>
<comment type="caution">
    <text evidence="4">The sequence shown here is derived from an EMBL/GenBank/DDBJ whole genome shotgun (WGS) entry which is preliminary data.</text>
</comment>
<sequence>MTTLAGTSVLVIGASGGLGSEIARLLSAAGAQLILSARYASALEALRIPGAVVTANLARPAEVDELVAAAVRVHGRLDGIVIAAGVVAFGPAASLRDDTLDNLFAVNTFAPIRLIRSAHDALAASAAAGREPFVVTISGVVSEHPTANLAAYSASKAAIHAFGQAAARELRRDGIRILDARPGHTETGLSSHPIAGTAPRLAVGYQPDLVARRIVDAIVNGELDLPSTAFGA</sequence>
<dbReference type="SMART" id="SM00822">
    <property type="entry name" value="PKS_KR"/>
    <property type="match status" value="1"/>
</dbReference>
<dbReference type="PANTHER" id="PTHR44196:SF1">
    <property type="entry name" value="DEHYDROGENASE_REDUCTASE SDR FAMILY MEMBER 7B"/>
    <property type="match status" value="1"/>
</dbReference>
<evidence type="ECO:0000256" key="2">
    <source>
        <dbReference type="ARBA" id="ARBA00023002"/>
    </source>
</evidence>
<evidence type="ECO:0000259" key="3">
    <source>
        <dbReference type="SMART" id="SM00822"/>
    </source>
</evidence>
<dbReference type="SUPFAM" id="SSF51735">
    <property type="entry name" value="NAD(P)-binding Rossmann-fold domains"/>
    <property type="match status" value="1"/>
</dbReference>
<dbReference type="PRINTS" id="PR00081">
    <property type="entry name" value="GDHRDH"/>
</dbReference>
<dbReference type="InterPro" id="IPR002347">
    <property type="entry name" value="SDR_fam"/>
</dbReference>
<dbReference type="Pfam" id="PF00106">
    <property type="entry name" value="adh_short"/>
    <property type="match status" value="1"/>
</dbReference>
<keyword evidence="2" id="KW-0560">Oxidoreductase</keyword>
<protein>
    <submittedName>
        <fullName evidence="4">SDR family oxidoreductase</fullName>
    </submittedName>
</protein>
<dbReference type="EMBL" id="SOEZ01000057">
    <property type="protein sequence ID" value="TFB49458.1"/>
    <property type="molecule type" value="Genomic_DNA"/>
</dbReference>
<comment type="similarity">
    <text evidence="1">Belongs to the short-chain dehydrogenases/reductases (SDR) family.</text>
</comment>
<accession>A0A4R8UCD6</accession>
<keyword evidence="5" id="KW-1185">Reference proteome</keyword>
<gene>
    <name evidence="4" type="ORF">E3O23_11440</name>
</gene>
<dbReference type="Proteomes" id="UP000297866">
    <property type="component" value="Unassembled WGS sequence"/>
</dbReference>
<evidence type="ECO:0000256" key="1">
    <source>
        <dbReference type="ARBA" id="ARBA00006484"/>
    </source>
</evidence>
<evidence type="ECO:0000313" key="5">
    <source>
        <dbReference type="Proteomes" id="UP000297866"/>
    </source>
</evidence>
<dbReference type="CDD" id="cd05233">
    <property type="entry name" value="SDR_c"/>
    <property type="match status" value="1"/>
</dbReference>
<feature type="domain" description="Ketoreductase" evidence="3">
    <location>
        <begin position="7"/>
        <end position="185"/>
    </location>
</feature>
<name>A0A4R8UCD6_9MICO</name>
<dbReference type="InterPro" id="IPR057326">
    <property type="entry name" value="KR_dom"/>
</dbReference>
<dbReference type="GO" id="GO:0016491">
    <property type="term" value="F:oxidoreductase activity"/>
    <property type="evidence" value="ECO:0007669"/>
    <property type="project" value="UniProtKB-KW"/>
</dbReference>
<dbReference type="GO" id="GO:0016020">
    <property type="term" value="C:membrane"/>
    <property type="evidence" value="ECO:0007669"/>
    <property type="project" value="TreeGrafter"/>
</dbReference>
<organism evidence="4 5">
    <name type="scientific">Cryobacterium tagatosivorans</name>
    <dbReference type="NCBI Taxonomy" id="1259199"/>
    <lineage>
        <taxon>Bacteria</taxon>
        <taxon>Bacillati</taxon>
        <taxon>Actinomycetota</taxon>
        <taxon>Actinomycetes</taxon>
        <taxon>Micrococcales</taxon>
        <taxon>Microbacteriaceae</taxon>
        <taxon>Cryobacterium</taxon>
    </lineage>
</organism>
<dbReference type="InterPro" id="IPR036291">
    <property type="entry name" value="NAD(P)-bd_dom_sf"/>
</dbReference>
<dbReference type="Gene3D" id="3.40.50.720">
    <property type="entry name" value="NAD(P)-binding Rossmann-like Domain"/>
    <property type="match status" value="1"/>
</dbReference>
<dbReference type="OrthoDB" id="3784334at2"/>
<reference evidence="4 5" key="1">
    <citation type="submission" date="2019-03" db="EMBL/GenBank/DDBJ databases">
        <title>Genomics of glacier-inhabiting Cryobacterium strains.</title>
        <authorList>
            <person name="Liu Q."/>
            <person name="Xin Y.-H."/>
        </authorList>
    </citation>
    <scope>NUCLEOTIDE SEQUENCE [LARGE SCALE GENOMIC DNA]</scope>
    <source>
        <strain evidence="4 5">Sr47</strain>
    </source>
</reference>
<proteinExistence type="inferred from homology"/>
<dbReference type="PANTHER" id="PTHR44196">
    <property type="entry name" value="DEHYDROGENASE/REDUCTASE SDR FAMILY MEMBER 7B"/>
    <property type="match status" value="1"/>
</dbReference>
<dbReference type="RefSeq" id="WP_134491132.1">
    <property type="nucleotide sequence ID" value="NZ_SOEZ01000057.1"/>
</dbReference>